<sequence length="464" mass="49076">MTSQLRRVVLAAAIAAFTLPISLPAAAFGAAGPSADPCEGLIRSALAGGCSPGATAIPAADVGRAPVPLRPAVADAVIAANPVVCEGDGVSGKRVEVLYVRQDSTASRFARFEASFQAFSHEMDAAYNDSAAQTGASRHIRFVTEPAGAGCRVKVTEVVVPDGSLANWDSGVKALQDKGFTDASRKYLMYADAQVICGQGTLYDDDRPGLDNANNTNVGYARVDASPNCWGFNAAGHELGHNLGAVQLSAPNADSGFHCRDEWDLMCYGDTQVVCAEKDTDRLMDCNHDDYFHTSPPAGSYLATHWNVANSDWLIKSPTPDPGGGPKHGEAYVITNVATGNAMDVIDGSPNDLVRLSHRAPSGGTSQQWRFQYETGWQLANVNSSKCADSAFSGTEPGTEILQYSCNGQDGMRWALNPLGDGKFGIVNFLTGYAITDSGAYPAPLTQQPFTGAESQQWELTRLP</sequence>
<evidence type="ECO:0000259" key="2">
    <source>
        <dbReference type="SMART" id="SM00458"/>
    </source>
</evidence>
<evidence type="ECO:0000313" key="3">
    <source>
        <dbReference type="EMBL" id="MFC3762805.1"/>
    </source>
</evidence>
<proteinExistence type="predicted"/>
<dbReference type="PROSITE" id="PS50231">
    <property type="entry name" value="RICIN_B_LECTIN"/>
    <property type="match status" value="1"/>
</dbReference>
<dbReference type="Pfam" id="PF14200">
    <property type="entry name" value="RicinB_lectin_2"/>
    <property type="match status" value="1"/>
</dbReference>
<dbReference type="InterPro" id="IPR035992">
    <property type="entry name" value="Ricin_B-like_lectins"/>
</dbReference>
<name>A0ABV7YFI5_9ACTN</name>
<protein>
    <submittedName>
        <fullName evidence="3">RICIN domain-containing protein</fullName>
    </submittedName>
</protein>
<dbReference type="CDD" id="cd00161">
    <property type="entry name" value="beta-trefoil_Ricin-like"/>
    <property type="match status" value="1"/>
</dbReference>
<dbReference type="Proteomes" id="UP001595699">
    <property type="component" value="Unassembled WGS sequence"/>
</dbReference>
<dbReference type="SMART" id="SM00458">
    <property type="entry name" value="RICIN"/>
    <property type="match status" value="1"/>
</dbReference>
<feature type="chain" id="PRO_5047145695" evidence="1">
    <location>
        <begin position="28"/>
        <end position="464"/>
    </location>
</feature>
<dbReference type="SUPFAM" id="SSF50370">
    <property type="entry name" value="Ricin B-like lectins"/>
    <property type="match status" value="1"/>
</dbReference>
<keyword evidence="4" id="KW-1185">Reference proteome</keyword>
<dbReference type="RefSeq" id="WP_205122790.1">
    <property type="nucleotide sequence ID" value="NZ_JAFBCM010000001.1"/>
</dbReference>
<organism evidence="3 4">
    <name type="scientific">Tenggerimyces flavus</name>
    <dbReference type="NCBI Taxonomy" id="1708749"/>
    <lineage>
        <taxon>Bacteria</taxon>
        <taxon>Bacillati</taxon>
        <taxon>Actinomycetota</taxon>
        <taxon>Actinomycetes</taxon>
        <taxon>Propionibacteriales</taxon>
        <taxon>Nocardioidaceae</taxon>
        <taxon>Tenggerimyces</taxon>
    </lineage>
</organism>
<dbReference type="Gene3D" id="2.80.10.50">
    <property type="match status" value="1"/>
</dbReference>
<accession>A0ABV7YFI5</accession>
<gene>
    <name evidence="3" type="ORF">ACFOUW_18335</name>
</gene>
<feature type="signal peptide" evidence="1">
    <location>
        <begin position="1"/>
        <end position="27"/>
    </location>
</feature>
<evidence type="ECO:0000313" key="4">
    <source>
        <dbReference type="Proteomes" id="UP001595699"/>
    </source>
</evidence>
<dbReference type="EMBL" id="JBHRZH010000016">
    <property type="protein sequence ID" value="MFC3762805.1"/>
    <property type="molecule type" value="Genomic_DNA"/>
</dbReference>
<reference evidence="4" key="1">
    <citation type="journal article" date="2019" name="Int. J. Syst. Evol. Microbiol.">
        <title>The Global Catalogue of Microorganisms (GCM) 10K type strain sequencing project: providing services to taxonomists for standard genome sequencing and annotation.</title>
        <authorList>
            <consortium name="The Broad Institute Genomics Platform"/>
            <consortium name="The Broad Institute Genome Sequencing Center for Infectious Disease"/>
            <person name="Wu L."/>
            <person name="Ma J."/>
        </authorList>
    </citation>
    <scope>NUCLEOTIDE SEQUENCE [LARGE SCALE GENOMIC DNA]</scope>
    <source>
        <strain evidence="4">CGMCC 4.7241</strain>
    </source>
</reference>
<evidence type="ECO:0000256" key="1">
    <source>
        <dbReference type="SAM" id="SignalP"/>
    </source>
</evidence>
<keyword evidence="1" id="KW-0732">Signal</keyword>
<feature type="domain" description="Ricin B lectin" evidence="2">
    <location>
        <begin position="329"/>
        <end position="461"/>
    </location>
</feature>
<comment type="caution">
    <text evidence="3">The sequence shown here is derived from an EMBL/GenBank/DDBJ whole genome shotgun (WGS) entry which is preliminary data.</text>
</comment>
<dbReference type="InterPro" id="IPR000772">
    <property type="entry name" value="Ricin_B_lectin"/>
</dbReference>